<dbReference type="Proteomes" id="UP000019666">
    <property type="component" value="Unassembled WGS sequence"/>
</dbReference>
<keyword evidence="1" id="KW-1133">Transmembrane helix</keyword>
<evidence type="ECO:0000313" key="3">
    <source>
        <dbReference type="Proteomes" id="UP000019666"/>
    </source>
</evidence>
<comment type="caution">
    <text evidence="2">The sequence shown here is derived from an EMBL/GenBank/DDBJ whole genome shotgun (WGS) entry which is preliminary data.</text>
</comment>
<evidence type="ECO:0000256" key="1">
    <source>
        <dbReference type="SAM" id="Phobius"/>
    </source>
</evidence>
<reference evidence="2 3" key="1">
    <citation type="submission" date="2013-02" db="EMBL/GenBank/DDBJ databases">
        <authorList>
            <person name="Fiebig A."/>
            <person name="Goeker M."/>
            <person name="Klenk H.-P.P."/>
        </authorList>
    </citation>
    <scope>NUCLEOTIDE SEQUENCE [LARGE SCALE GENOMIC DNA]</scope>
    <source>
        <strain evidence="2 3">DSM 19309</strain>
    </source>
</reference>
<keyword evidence="1" id="KW-0812">Transmembrane</keyword>
<feature type="transmembrane region" description="Helical" evidence="1">
    <location>
        <begin position="43"/>
        <end position="68"/>
    </location>
</feature>
<evidence type="ECO:0000313" key="2">
    <source>
        <dbReference type="EMBL" id="EYD74042.1"/>
    </source>
</evidence>
<accession>A0A017HHV4</accession>
<organism evidence="2 3">
    <name type="scientific">Rubellimicrobium mesophilum DSM 19309</name>
    <dbReference type="NCBI Taxonomy" id="442562"/>
    <lineage>
        <taxon>Bacteria</taxon>
        <taxon>Pseudomonadati</taxon>
        <taxon>Pseudomonadota</taxon>
        <taxon>Alphaproteobacteria</taxon>
        <taxon>Rhodobacterales</taxon>
        <taxon>Roseobacteraceae</taxon>
        <taxon>Rubellimicrobium</taxon>
    </lineage>
</organism>
<dbReference type="AlphaFoldDB" id="A0A017HHV4"/>
<sequence>MHTDLSRRITQLICAADSISPAALKSELLDLARHCQVVPGNRFLVSAVCGSLEGAATAVFGPLALLLVMTEPRRRQVYFAVLARLDADGAFEAPGLDEAARADLLSRLVLARNEDLIAQAYGSCPLGFLRLIGRFGDCARKPEIYTGLFGLLDAHPDLAPPLLGACQTGPLTDDLIELAQALPPTPLGVRAAARFEAMGEYNQLMRPYQAITGNAQLTEAHLRRIAEGEAPGNLLEGIYLDLPFPAPVLSGPELAYIPDGQALVRTAREFSNCLAGYVAEALKGERQYYIWRAPEAPAVVFSISAEAPFGCYLSEAKLAENGRLPLKLRRDLHRMLNGCGIRTDGPVKKMMGPYRNDPNPFMMDDFLDLDEAA</sequence>
<gene>
    <name evidence="2" type="ORF">Rumeso_04413</name>
</gene>
<dbReference type="RefSeq" id="WP_037279816.1">
    <property type="nucleotide sequence ID" value="NZ_KK088565.1"/>
</dbReference>
<dbReference type="STRING" id="442562.Rumeso_04413"/>
<keyword evidence="1" id="KW-0472">Membrane</keyword>
<dbReference type="HOGENOM" id="CLU_741628_0_0_5"/>
<dbReference type="EMBL" id="AOSK01000124">
    <property type="protein sequence ID" value="EYD74042.1"/>
    <property type="molecule type" value="Genomic_DNA"/>
</dbReference>
<protein>
    <submittedName>
        <fullName evidence="2">Uncharacterized protein</fullName>
    </submittedName>
</protein>
<proteinExistence type="predicted"/>
<name>A0A017HHV4_9RHOB</name>
<keyword evidence="3" id="KW-1185">Reference proteome</keyword>